<accession>A0A7X6RRY8</accession>
<sequence length="381" mass="41346">MRMATIGQTLSAARVAAGYTVADLSIRTRIREPVLTAIEQEDFFSCGGDFYARGHIRRVCRTLGLDPAPLLAEYDREHASRAIPAFVPPQRHPASVPEAARAAAAARAELRPGEDGEAVMAHRFGEDDSGVGAQRWGHFERRQFLTRQPDEEHQEHQEPRRPRRAGWIPGPRQTTEGRRPRVRAPEAGAPEGRRRGGGHQGNRQQGGRHQAGRHGGGAPVARPVVVAARQRPADAVRRHWPWAVVGAIFLLALFVGIRTWQDWDAGNPLRSAFDSSTTERTVDSAVGAEGAAAAQEPVEFTVELNASGRSWVEVTGAEGEDLYVGYLLEGDVKDYVTEDMLNLWVGDAGAVSVTVDGENSGPLGLPGEVKEIVIGPDGVRQ</sequence>
<dbReference type="Proteomes" id="UP000553209">
    <property type="component" value="Unassembled WGS sequence"/>
</dbReference>
<dbReference type="AlphaFoldDB" id="A0A7X6RRY8"/>
<feature type="domain" description="Cytoskeleton protein RodZ-like C-terminal" evidence="3">
    <location>
        <begin position="303"/>
        <end position="372"/>
    </location>
</feature>
<dbReference type="Gene3D" id="1.10.260.40">
    <property type="entry name" value="lambda repressor-like DNA-binding domains"/>
    <property type="match status" value="1"/>
</dbReference>
<comment type="caution">
    <text evidence="4">The sequence shown here is derived from an EMBL/GenBank/DDBJ whole genome shotgun (WGS) entry which is preliminary data.</text>
</comment>
<keyword evidence="2" id="KW-0812">Transmembrane</keyword>
<keyword evidence="2" id="KW-0472">Membrane</keyword>
<feature type="region of interest" description="Disordered" evidence="1">
    <location>
        <begin position="141"/>
        <end position="219"/>
    </location>
</feature>
<keyword evidence="2" id="KW-1133">Transmembrane helix</keyword>
<dbReference type="Pfam" id="PF13413">
    <property type="entry name" value="HTH_25"/>
    <property type="match status" value="1"/>
</dbReference>
<dbReference type="InterPro" id="IPR010982">
    <property type="entry name" value="Lambda_DNA-bd_dom_sf"/>
</dbReference>
<protein>
    <submittedName>
        <fullName evidence="4">Helix-turn-helix domain-containing protein</fullName>
    </submittedName>
</protein>
<proteinExistence type="predicted"/>
<reference evidence="4 5" key="1">
    <citation type="submission" date="2020-04" db="EMBL/GenBank/DDBJ databases">
        <title>MicrobeNet Type strains.</title>
        <authorList>
            <person name="Nicholson A.C."/>
        </authorList>
    </citation>
    <scope>NUCLEOTIDE SEQUENCE [LARGE SCALE GENOMIC DNA]</scope>
    <source>
        <strain evidence="4 5">ATCC 23612</strain>
    </source>
</reference>
<feature type="transmembrane region" description="Helical" evidence="2">
    <location>
        <begin position="240"/>
        <end position="260"/>
    </location>
</feature>
<evidence type="ECO:0000256" key="2">
    <source>
        <dbReference type="SAM" id="Phobius"/>
    </source>
</evidence>
<name>A0A7X6RRY8_9ACTN</name>
<feature type="compositionally biased region" description="Basic and acidic residues" evidence="1">
    <location>
        <begin position="141"/>
        <end position="160"/>
    </location>
</feature>
<gene>
    <name evidence="4" type="ORF">HGB44_19180</name>
</gene>
<evidence type="ECO:0000259" key="3">
    <source>
        <dbReference type="Pfam" id="PF13464"/>
    </source>
</evidence>
<dbReference type="EMBL" id="JAAXPG010000018">
    <property type="protein sequence ID" value="NKY99772.1"/>
    <property type="molecule type" value="Genomic_DNA"/>
</dbReference>
<dbReference type="PANTHER" id="PTHR34475">
    <property type="match status" value="1"/>
</dbReference>
<evidence type="ECO:0000313" key="5">
    <source>
        <dbReference type="Proteomes" id="UP000553209"/>
    </source>
</evidence>
<dbReference type="PANTHER" id="PTHR34475:SF1">
    <property type="entry name" value="CYTOSKELETON PROTEIN RODZ"/>
    <property type="match status" value="1"/>
</dbReference>
<dbReference type="Pfam" id="PF13464">
    <property type="entry name" value="RodZ_C"/>
    <property type="match status" value="1"/>
</dbReference>
<evidence type="ECO:0000313" key="4">
    <source>
        <dbReference type="EMBL" id="NKY99772.1"/>
    </source>
</evidence>
<evidence type="ECO:0000256" key="1">
    <source>
        <dbReference type="SAM" id="MobiDB-lite"/>
    </source>
</evidence>
<dbReference type="GO" id="GO:0003677">
    <property type="term" value="F:DNA binding"/>
    <property type="evidence" value="ECO:0007669"/>
    <property type="project" value="InterPro"/>
</dbReference>
<dbReference type="InterPro" id="IPR050400">
    <property type="entry name" value="Bact_Cytoskel_RodZ"/>
</dbReference>
<keyword evidence="5" id="KW-1185">Reference proteome</keyword>
<dbReference type="InterPro" id="IPR025194">
    <property type="entry name" value="RodZ-like_C"/>
</dbReference>
<organism evidence="4 5">
    <name type="scientific">Nocardiopsis alborubida</name>
    <dbReference type="NCBI Taxonomy" id="146802"/>
    <lineage>
        <taxon>Bacteria</taxon>
        <taxon>Bacillati</taxon>
        <taxon>Actinomycetota</taxon>
        <taxon>Actinomycetes</taxon>
        <taxon>Streptosporangiales</taxon>
        <taxon>Nocardiopsidaceae</taxon>
        <taxon>Nocardiopsis</taxon>
    </lineage>
</organism>